<keyword evidence="1" id="KW-0808">Transferase</keyword>
<feature type="domain" description="HTH lacI-type" evidence="3">
    <location>
        <begin position="5"/>
        <end position="48"/>
    </location>
</feature>
<dbReference type="PANTHER" id="PTHR10584:SF167">
    <property type="entry name" value="PFKB DOMAIN PROTEIN"/>
    <property type="match status" value="1"/>
</dbReference>
<dbReference type="PROSITE" id="PS50932">
    <property type="entry name" value="HTH_LACI_2"/>
    <property type="match status" value="1"/>
</dbReference>
<evidence type="ECO:0000256" key="2">
    <source>
        <dbReference type="ARBA" id="ARBA00022777"/>
    </source>
</evidence>
<dbReference type="InterPro" id="IPR011611">
    <property type="entry name" value="PfkB_dom"/>
</dbReference>
<dbReference type="InterPro" id="IPR000843">
    <property type="entry name" value="HTH_LacI"/>
</dbReference>
<dbReference type="AlphaFoldDB" id="A0A934II63"/>
<dbReference type="SUPFAM" id="SSF53613">
    <property type="entry name" value="Ribokinase-like"/>
    <property type="match status" value="1"/>
</dbReference>
<dbReference type="Proteomes" id="UP000642488">
    <property type="component" value="Unassembled WGS sequence"/>
</dbReference>
<comment type="caution">
    <text evidence="4">The sequence shown here is derived from an EMBL/GenBank/DDBJ whole genome shotgun (WGS) entry which is preliminary data.</text>
</comment>
<reference evidence="4" key="1">
    <citation type="submission" date="2020-12" db="EMBL/GenBank/DDBJ databases">
        <title>Bacterial taxonomy.</title>
        <authorList>
            <person name="Pan X."/>
        </authorList>
    </citation>
    <scope>NUCLEOTIDE SEQUENCE</scope>
    <source>
        <strain evidence="4">KCTC 52957</strain>
    </source>
</reference>
<dbReference type="Gene3D" id="1.10.260.40">
    <property type="entry name" value="lambda repressor-like DNA-binding domains"/>
    <property type="match status" value="1"/>
</dbReference>
<dbReference type="Pfam" id="PF00294">
    <property type="entry name" value="PfkB"/>
    <property type="match status" value="1"/>
</dbReference>
<dbReference type="Pfam" id="PF00356">
    <property type="entry name" value="LacI"/>
    <property type="match status" value="1"/>
</dbReference>
<dbReference type="GO" id="GO:0006355">
    <property type="term" value="P:regulation of DNA-templated transcription"/>
    <property type="evidence" value="ECO:0007669"/>
    <property type="project" value="InterPro"/>
</dbReference>
<dbReference type="PROSITE" id="PS00356">
    <property type="entry name" value="HTH_LACI_1"/>
    <property type="match status" value="1"/>
</dbReference>
<sequence length="393" mass="41861">MRPKPGLADVARTAGVSMGTASNVLNNPDRVRPATRAKVYRAMRDLGYGHKGVVFPADPPVGAAPVPEWGGDRPFLMTLGYISVDFLARIDVMPHRNDRVTGERISKHLGGPAANVAVAAAGLGGPFALDVELATAIGRDPDSLWALEQLAQRGVRARAIRHPERHRLSRCIVLLESDGSRTKVNEPLTLSGPELLPRLPSSPVRRRSHLHADGYQAGVILPLADRLHELGFTLSVHDTGLDPSHFCGDGFADLVRRMDLAFLNRRSAGWILGQSLATSHLIAAFARHLTEIADRNDVVLTLGPDGAVVFPRDATEPLRVMAPSTDVVDGTGAGDSFIGCYLAQRLHQVDPAMAAERACRAASLNMTAEGAQGRIASAADLGVTELLAETGAP</sequence>
<dbReference type="Gene3D" id="3.40.1190.20">
    <property type="match status" value="1"/>
</dbReference>
<keyword evidence="4" id="KW-0238">DNA-binding</keyword>
<dbReference type="EMBL" id="JAEKPD010000014">
    <property type="protein sequence ID" value="MBJ3763810.1"/>
    <property type="molecule type" value="Genomic_DNA"/>
</dbReference>
<dbReference type="SUPFAM" id="SSF47413">
    <property type="entry name" value="lambda repressor-like DNA-binding domains"/>
    <property type="match status" value="1"/>
</dbReference>
<proteinExistence type="predicted"/>
<dbReference type="InterPro" id="IPR010982">
    <property type="entry name" value="Lambda_DNA-bd_dom_sf"/>
</dbReference>
<gene>
    <name evidence="4" type="ORF">ILP92_13715</name>
</gene>
<dbReference type="CDD" id="cd01392">
    <property type="entry name" value="HTH_LacI"/>
    <property type="match status" value="1"/>
</dbReference>
<organism evidence="4 5">
    <name type="scientific">Palleronia pontilimi</name>
    <dbReference type="NCBI Taxonomy" id="1964209"/>
    <lineage>
        <taxon>Bacteria</taxon>
        <taxon>Pseudomonadati</taxon>
        <taxon>Pseudomonadota</taxon>
        <taxon>Alphaproteobacteria</taxon>
        <taxon>Rhodobacterales</taxon>
        <taxon>Roseobacteraceae</taxon>
        <taxon>Palleronia</taxon>
    </lineage>
</organism>
<keyword evidence="5" id="KW-1185">Reference proteome</keyword>
<evidence type="ECO:0000313" key="4">
    <source>
        <dbReference type="EMBL" id="MBJ3763810.1"/>
    </source>
</evidence>
<name>A0A934II63_9RHOB</name>
<evidence type="ECO:0000313" key="5">
    <source>
        <dbReference type="Proteomes" id="UP000642488"/>
    </source>
</evidence>
<dbReference type="PANTHER" id="PTHR10584">
    <property type="entry name" value="SUGAR KINASE"/>
    <property type="match status" value="1"/>
</dbReference>
<protein>
    <submittedName>
        <fullName evidence="4">LacI family DNA-binding transcriptional regulator</fullName>
    </submittedName>
</protein>
<dbReference type="GO" id="GO:0016301">
    <property type="term" value="F:kinase activity"/>
    <property type="evidence" value="ECO:0007669"/>
    <property type="project" value="UniProtKB-KW"/>
</dbReference>
<dbReference type="GO" id="GO:0003677">
    <property type="term" value="F:DNA binding"/>
    <property type="evidence" value="ECO:0007669"/>
    <property type="project" value="UniProtKB-KW"/>
</dbReference>
<dbReference type="GO" id="GO:0006796">
    <property type="term" value="P:phosphate-containing compound metabolic process"/>
    <property type="evidence" value="ECO:0007669"/>
    <property type="project" value="UniProtKB-ARBA"/>
</dbReference>
<accession>A0A934II63</accession>
<dbReference type="InterPro" id="IPR002139">
    <property type="entry name" value="Ribo/fructo_kinase"/>
</dbReference>
<dbReference type="PRINTS" id="PR00990">
    <property type="entry name" value="RIBOKINASE"/>
</dbReference>
<dbReference type="RefSeq" id="WP_198916983.1">
    <property type="nucleotide sequence ID" value="NZ_JAEKPD010000014.1"/>
</dbReference>
<keyword evidence="2" id="KW-0418">Kinase</keyword>
<evidence type="ECO:0000256" key="1">
    <source>
        <dbReference type="ARBA" id="ARBA00022679"/>
    </source>
</evidence>
<dbReference type="SMART" id="SM00354">
    <property type="entry name" value="HTH_LACI"/>
    <property type="match status" value="1"/>
</dbReference>
<evidence type="ECO:0000259" key="3">
    <source>
        <dbReference type="PROSITE" id="PS50932"/>
    </source>
</evidence>
<dbReference type="InterPro" id="IPR029056">
    <property type="entry name" value="Ribokinase-like"/>
</dbReference>